<evidence type="ECO:0000256" key="2">
    <source>
        <dbReference type="SAM" id="MobiDB-lite"/>
    </source>
</evidence>
<dbReference type="AlphaFoldDB" id="A0A139APY2"/>
<feature type="domain" description="RRM" evidence="3">
    <location>
        <begin position="47"/>
        <end position="99"/>
    </location>
</feature>
<keyword evidence="1" id="KW-0694">RNA-binding</keyword>
<dbReference type="EMBL" id="KQ965741">
    <property type="protein sequence ID" value="KXS18545.1"/>
    <property type="molecule type" value="Genomic_DNA"/>
</dbReference>
<dbReference type="PANTHER" id="PTHR48034">
    <property type="entry name" value="TRANSFORMER-2 SEX-DETERMINING PROTEIN-RELATED"/>
    <property type="match status" value="1"/>
</dbReference>
<dbReference type="OrthoDB" id="439808at2759"/>
<evidence type="ECO:0000259" key="3">
    <source>
        <dbReference type="PROSITE" id="PS50102"/>
    </source>
</evidence>
<protein>
    <recommendedName>
        <fullName evidence="3">RRM domain-containing protein</fullName>
    </recommendedName>
</protein>
<sequence length="99" mass="11017">MTAENGIEKVEADKVEAATGATDEKKELRDNSGREGGDAGKSDDGRTSLHIKGITDAVRREDLLKVFEKYGRVRDVYIPKDYYTGKNRGFAYVQYASHS</sequence>
<dbReference type="Proteomes" id="UP000070544">
    <property type="component" value="Unassembled WGS sequence"/>
</dbReference>
<dbReference type="InterPro" id="IPR035979">
    <property type="entry name" value="RBD_domain_sf"/>
</dbReference>
<dbReference type="Pfam" id="PF00076">
    <property type="entry name" value="RRM_1"/>
    <property type="match status" value="1"/>
</dbReference>
<dbReference type="InterPro" id="IPR000504">
    <property type="entry name" value="RRM_dom"/>
</dbReference>
<dbReference type="InterPro" id="IPR050441">
    <property type="entry name" value="RBM"/>
</dbReference>
<evidence type="ECO:0000256" key="1">
    <source>
        <dbReference type="PROSITE-ProRule" id="PRU00176"/>
    </source>
</evidence>
<reference evidence="4 5" key="1">
    <citation type="journal article" date="2015" name="Genome Biol. Evol.">
        <title>Phylogenomic analyses indicate that early fungi evolved digesting cell walls of algal ancestors of land plants.</title>
        <authorList>
            <person name="Chang Y."/>
            <person name="Wang S."/>
            <person name="Sekimoto S."/>
            <person name="Aerts A.L."/>
            <person name="Choi C."/>
            <person name="Clum A."/>
            <person name="LaButti K.M."/>
            <person name="Lindquist E.A."/>
            <person name="Yee Ngan C."/>
            <person name="Ohm R.A."/>
            <person name="Salamov A.A."/>
            <person name="Grigoriev I.V."/>
            <person name="Spatafora J.W."/>
            <person name="Berbee M.L."/>
        </authorList>
    </citation>
    <scope>NUCLEOTIDE SEQUENCE [LARGE SCALE GENOMIC DNA]</scope>
    <source>
        <strain evidence="4 5">JEL478</strain>
    </source>
</reference>
<dbReference type="Gene3D" id="3.30.70.330">
    <property type="match status" value="1"/>
</dbReference>
<gene>
    <name evidence="4" type="ORF">M427DRAFT_194253</name>
</gene>
<evidence type="ECO:0000313" key="5">
    <source>
        <dbReference type="Proteomes" id="UP000070544"/>
    </source>
</evidence>
<name>A0A139APY2_GONPJ</name>
<evidence type="ECO:0000313" key="4">
    <source>
        <dbReference type="EMBL" id="KXS18545.1"/>
    </source>
</evidence>
<organism evidence="4 5">
    <name type="scientific">Gonapodya prolifera (strain JEL478)</name>
    <name type="common">Monoblepharis prolifera</name>
    <dbReference type="NCBI Taxonomy" id="1344416"/>
    <lineage>
        <taxon>Eukaryota</taxon>
        <taxon>Fungi</taxon>
        <taxon>Fungi incertae sedis</taxon>
        <taxon>Chytridiomycota</taxon>
        <taxon>Chytridiomycota incertae sedis</taxon>
        <taxon>Monoblepharidomycetes</taxon>
        <taxon>Monoblepharidales</taxon>
        <taxon>Gonapodyaceae</taxon>
        <taxon>Gonapodya</taxon>
    </lineage>
</organism>
<proteinExistence type="predicted"/>
<accession>A0A139APY2</accession>
<dbReference type="GO" id="GO:0003723">
    <property type="term" value="F:RNA binding"/>
    <property type="evidence" value="ECO:0007669"/>
    <property type="project" value="UniProtKB-UniRule"/>
</dbReference>
<feature type="region of interest" description="Disordered" evidence="2">
    <location>
        <begin position="1"/>
        <end position="50"/>
    </location>
</feature>
<dbReference type="InterPro" id="IPR012677">
    <property type="entry name" value="Nucleotide-bd_a/b_plait_sf"/>
</dbReference>
<dbReference type="PROSITE" id="PS50102">
    <property type="entry name" value="RRM"/>
    <property type="match status" value="1"/>
</dbReference>
<dbReference type="STRING" id="1344416.A0A139APY2"/>
<feature type="compositionally biased region" description="Basic and acidic residues" evidence="2">
    <location>
        <begin position="1"/>
        <end position="47"/>
    </location>
</feature>
<dbReference type="SUPFAM" id="SSF54928">
    <property type="entry name" value="RNA-binding domain, RBD"/>
    <property type="match status" value="1"/>
</dbReference>
<keyword evidence="5" id="KW-1185">Reference proteome</keyword>